<sequence>MTLEKTPKPTESELEILQVLWQHGASTVRLVHEELSKTKEVGYTTTLKLMQIMAEKGMLEADKTSRSHIYRPLLEEEKTQQQLLDRFMDAAFRGSASKLVMQALGNSNTSKEELNEIRNLLDKLEGGNK</sequence>
<dbReference type="GO" id="GO:0003677">
    <property type="term" value="F:DNA binding"/>
    <property type="evidence" value="ECO:0007669"/>
    <property type="project" value="UniProtKB-KW"/>
</dbReference>
<keyword evidence="4" id="KW-0804">Transcription</keyword>
<dbReference type="Proteomes" id="UP000256708">
    <property type="component" value="Unassembled WGS sequence"/>
</dbReference>
<dbReference type="Gene3D" id="1.10.4040.10">
    <property type="entry name" value="Penicillinase repressor domain"/>
    <property type="match status" value="1"/>
</dbReference>
<evidence type="ECO:0000256" key="1">
    <source>
        <dbReference type="ARBA" id="ARBA00011046"/>
    </source>
</evidence>
<dbReference type="GO" id="GO:0045892">
    <property type="term" value="P:negative regulation of DNA-templated transcription"/>
    <property type="evidence" value="ECO:0007669"/>
    <property type="project" value="InterPro"/>
</dbReference>
<comment type="caution">
    <text evidence="5">The sequence shown here is derived from an EMBL/GenBank/DDBJ whole genome shotgun (WGS) entry which is preliminary data.</text>
</comment>
<organism evidence="5 6">
    <name type="scientific">Pontibacter diazotrophicus</name>
    <dbReference type="NCBI Taxonomy" id="1400979"/>
    <lineage>
        <taxon>Bacteria</taxon>
        <taxon>Pseudomonadati</taxon>
        <taxon>Bacteroidota</taxon>
        <taxon>Cytophagia</taxon>
        <taxon>Cytophagales</taxon>
        <taxon>Hymenobacteraceae</taxon>
        <taxon>Pontibacter</taxon>
    </lineage>
</organism>
<dbReference type="EMBL" id="QRGR01000034">
    <property type="protein sequence ID" value="RDV12579.1"/>
    <property type="molecule type" value="Genomic_DNA"/>
</dbReference>
<name>A0A3D8L504_9BACT</name>
<dbReference type="Pfam" id="PF03965">
    <property type="entry name" value="Penicillinase_R"/>
    <property type="match status" value="1"/>
</dbReference>
<comment type="similarity">
    <text evidence="1">Belongs to the BlaI transcriptional regulatory family.</text>
</comment>
<dbReference type="RefSeq" id="WP_115567885.1">
    <property type="nucleotide sequence ID" value="NZ_QRGR01000034.1"/>
</dbReference>
<evidence type="ECO:0000256" key="4">
    <source>
        <dbReference type="ARBA" id="ARBA00023163"/>
    </source>
</evidence>
<dbReference type="Gene3D" id="1.10.10.10">
    <property type="entry name" value="Winged helix-like DNA-binding domain superfamily/Winged helix DNA-binding domain"/>
    <property type="match status" value="1"/>
</dbReference>
<protein>
    <submittedName>
        <fullName evidence="5">BlaI/MecI/CopY family transcriptional regulator</fullName>
    </submittedName>
</protein>
<keyword evidence="2" id="KW-0805">Transcription regulation</keyword>
<accession>A0A3D8L504</accession>
<gene>
    <name evidence="5" type="ORF">DXT99_22710</name>
</gene>
<dbReference type="InterPro" id="IPR036388">
    <property type="entry name" value="WH-like_DNA-bd_sf"/>
</dbReference>
<dbReference type="OrthoDB" id="279010at2"/>
<dbReference type="InterPro" id="IPR005650">
    <property type="entry name" value="BlaI_family"/>
</dbReference>
<dbReference type="SUPFAM" id="SSF46785">
    <property type="entry name" value="Winged helix' DNA-binding domain"/>
    <property type="match status" value="1"/>
</dbReference>
<dbReference type="InterPro" id="IPR036390">
    <property type="entry name" value="WH_DNA-bd_sf"/>
</dbReference>
<evidence type="ECO:0000313" key="6">
    <source>
        <dbReference type="Proteomes" id="UP000256708"/>
    </source>
</evidence>
<dbReference type="PIRSF" id="PIRSF019455">
    <property type="entry name" value="CopR_AtkY"/>
    <property type="match status" value="1"/>
</dbReference>
<evidence type="ECO:0000313" key="5">
    <source>
        <dbReference type="EMBL" id="RDV12579.1"/>
    </source>
</evidence>
<keyword evidence="3" id="KW-0238">DNA-binding</keyword>
<dbReference type="AlphaFoldDB" id="A0A3D8L504"/>
<keyword evidence="6" id="KW-1185">Reference proteome</keyword>
<evidence type="ECO:0000256" key="3">
    <source>
        <dbReference type="ARBA" id="ARBA00023125"/>
    </source>
</evidence>
<reference evidence="6" key="1">
    <citation type="submission" date="2018-08" db="EMBL/GenBank/DDBJ databases">
        <authorList>
            <person name="Liu Z.-W."/>
            <person name="Du Z.-J."/>
        </authorList>
    </citation>
    <scope>NUCLEOTIDE SEQUENCE [LARGE SCALE GENOMIC DNA]</scope>
    <source>
        <strain evidence="6">H4X</strain>
    </source>
</reference>
<proteinExistence type="inferred from homology"/>
<evidence type="ECO:0000256" key="2">
    <source>
        <dbReference type="ARBA" id="ARBA00023015"/>
    </source>
</evidence>